<dbReference type="EMBL" id="CP070499">
    <property type="protein sequence ID" value="QSB16270.1"/>
    <property type="molecule type" value="Genomic_DNA"/>
</dbReference>
<dbReference type="KEGG" id="nhy:JQS43_08255"/>
<dbReference type="AlphaFoldDB" id="A0A895YQ70"/>
<organism evidence="1 2">
    <name type="scientific">Natronosporangium hydrolyticum</name>
    <dbReference type="NCBI Taxonomy" id="2811111"/>
    <lineage>
        <taxon>Bacteria</taxon>
        <taxon>Bacillati</taxon>
        <taxon>Actinomycetota</taxon>
        <taxon>Actinomycetes</taxon>
        <taxon>Micromonosporales</taxon>
        <taxon>Micromonosporaceae</taxon>
        <taxon>Natronosporangium</taxon>
    </lineage>
</organism>
<name>A0A895YQ70_9ACTN</name>
<gene>
    <name evidence="1" type="ORF">JQS43_08255</name>
</gene>
<sequence length="86" mass="9354">MRTPREPEIHPVDAEDLLAEPYRTVTEALAVGRRLRAAGWVVIEHVRCAPAPAGLRMVASVYHPISYESPGDLWVRGGVAPEAPAT</sequence>
<accession>A0A895YQ70</accession>
<keyword evidence="2" id="KW-1185">Reference proteome</keyword>
<evidence type="ECO:0000313" key="2">
    <source>
        <dbReference type="Proteomes" id="UP000662857"/>
    </source>
</evidence>
<protein>
    <submittedName>
        <fullName evidence="1">Uncharacterized protein</fullName>
    </submittedName>
</protein>
<reference evidence="1" key="1">
    <citation type="submission" date="2021-02" db="EMBL/GenBank/DDBJ databases">
        <title>Natrosporangium hydrolyticum gen. nov., sp. nov, a haloalkaliphilic actinobacterium from a soda solonchak soil.</title>
        <authorList>
            <person name="Sorokin D.Y."/>
            <person name="Khijniak T.V."/>
            <person name="Zakharycheva A.P."/>
            <person name="Boueva O.V."/>
            <person name="Ariskina E.V."/>
            <person name="Hahnke R.L."/>
            <person name="Bunk B."/>
            <person name="Sproer C."/>
            <person name="Schumann P."/>
            <person name="Evtushenko L.I."/>
            <person name="Kublanov I.V."/>
        </authorList>
    </citation>
    <scope>NUCLEOTIDE SEQUENCE</scope>
    <source>
        <strain evidence="1">DSM 106523</strain>
    </source>
</reference>
<proteinExistence type="predicted"/>
<dbReference type="Proteomes" id="UP000662857">
    <property type="component" value="Chromosome"/>
</dbReference>
<dbReference type="RefSeq" id="WP_239678475.1">
    <property type="nucleotide sequence ID" value="NZ_CP070499.1"/>
</dbReference>
<evidence type="ECO:0000313" key="1">
    <source>
        <dbReference type="EMBL" id="QSB16270.1"/>
    </source>
</evidence>